<evidence type="ECO:0000256" key="1">
    <source>
        <dbReference type="ARBA" id="ARBA00022801"/>
    </source>
</evidence>
<keyword evidence="1 3" id="KW-0378">Hydrolase</keyword>
<evidence type="ECO:0000313" key="4">
    <source>
        <dbReference type="Proteomes" id="UP001597399"/>
    </source>
</evidence>
<organism evidence="3 4">
    <name type="scientific">Sporolactobacillus shoreicorticis</name>
    <dbReference type="NCBI Taxonomy" id="1923877"/>
    <lineage>
        <taxon>Bacteria</taxon>
        <taxon>Bacillati</taxon>
        <taxon>Bacillota</taxon>
        <taxon>Bacilli</taxon>
        <taxon>Bacillales</taxon>
        <taxon>Sporolactobacillaceae</taxon>
        <taxon>Sporolactobacillus</taxon>
    </lineage>
</organism>
<proteinExistence type="predicted"/>
<dbReference type="Pfam" id="PF00144">
    <property type="entry name" value="Beta-lactamase"/>
    <property type="match status" value="1"/>
</dbReference>
<dbReference type="SUPFAM" id="SSF56601">
    <property type="entry name" value="beta-lactamase/transpeptidase-like"/>
    <property type="match status" value="1"/>
</dbReference>
<dbReference type="GO" id="GO:0016787">
    <property type="term" value="F:hydrolase activity"/>
    <property type="evidence" value="ECO:0007669"/>
    <property type="project" value="UniProtKB-KW"/>
</dbReference>
<dbReference type="InterPro" id="IPR012338">
    <property type="entry name" value="Beta-lactam/transpept-like"/>
</dbReference>
<dbReference type="InterPro" id="IPR050789">
    <property type="entry name" value="Diverse_Enzym_Activities"/>
</dbReference>
<dbReference type="Proteomes" id="UP001597399">
    <property type="component" value="Unassembled WGS sequence"/>
</dbReference>
<evidence type="ECO:0000313" key="3">
    <source>
        <dbReference type="EMBL" id="MFD2695042.1"/>
    </source>
</evidence>
<evidence type="ECO:0000259" key="2">
    <source>
        <dbReference type="Pfam" id="PF00144"/>
    </source>
</evidence>
<dbReference type="PANTHER" id="PTHR43283">
    <property type="entry name" value="BETA-LACTAMASE-RELATED"/>
    <property type="match status" value="1"/>
</dbReference>
<reference evidence="4" key="1">
    <citation type="journal article" date="2019" name="Int. J. Syst. Evol. Microbiol.">
        <title>The Global Catalogue of Microorganisms (GCM) 10K type strain sequencing project: providing services to taxonomists for standard genome sequencing and annotation.</title>
        <authorList>
            <consortium name="The Broad Institute Genomics Platform"/>
            <consortium name="The Broad Institute Genome Sequencing Center for Infectious Disease"/>
            <person name="Wu L."/>
            <person name="Ma J."/>
        </authorList>
    </citation>
    <scope>NUCLEOTIDE SEQUENCE [LARGE SCALE GENOMIC DNA]</scope>
    <source>
        <strain evidence="4">TISTR 2466</strain>
    </source>
</reference>
<dbReference type="InterPro" id="IPR001466">
    <property type="entry name" value="Beta-lactam-related"/>
</dbReference>
<dbReference type="EMBL" id="JBHUMQ010000035">
    <property type="protein sequence ID" value="MFD2695042.1"/>
    <property type="molecule type" value="Genomic_DNA"/>
</dbReference>
<dbReference type="PANTHER" id="PTHR43283:SF11">
    <property type="entry name" value="BETA-LACTAMASE-RELATED DOMAIN-CONTAINING PROTEIN"/>
    <property type="match status" value="1"/>
</dbReference>
<gene>
    <name evidence="3" type="ORF">ACFSUE_15605</name>
</gene>
<dbReference type="Gene3D" id="3.40.710.10">
    <property type="entry name" value="DD-peptidase/beta-lactamase superfamily"/>
    <property type="match status" value="1"/>
</dbReference>
<feature type="domain" description="Beta-lactamase-related" evidence="2">
    <location>
        <begin position="10"/>
        <end position="327"/>
    </location>
</feature>
<comment type="caution">
    <text evidence="3">The sequence shown here is derived from an EMBL/GenBank/DDBJ whole genome shotgun (WGS) entry which is preliminary data.</text>
</comment>
<dbReference type="RefSeq" id="WP_253065139.1">
    <property type="nucleotide sequence ID" value="NZ_JAMXWM010000037.1"/>
</dbReference>
<keyword evidence="4" id="KW-1185">Reference proteome</keyword>
<protein>
    <submittedName>
        <fullName evidence="3">Serine hydrolase domain-containing protein</fullName>
        <ecNumber evidence="3">3.-.-.-</ecNumber>
    </submittedName>
</protein>
<dbReference type="EC" id="3.-.-.-" evidence="3"/>
<sequence>MMKDRDFEVVDQFLKGCVEAHQIPGVVYGVINQQETIAEKAIGYSYTDKKIPMRLDSLFDLASLTKVCATLPSILLLLEQGRIDFDDPIRLFFPEEVNSDLTLMHLLTHTSGFPPSFPFYKYGMDREAMLHFILTIEAKPGVDTVYSDLNFILLGFLVEKLTDCPLDQFTKKNIYEPLDMTHTGFSPTEDLYSIVPTEWMPKMGEYQWGHVHDENANYMGGVSGHAGLFSNLHDLKNYVHMLMNNGKMYNGNYFLSPATLTASRKNYTREFASARGIGWQLNEKRYSPGGYLVSKESYGHTGFTGTSFWIDPERQLGFILLSNRVHISRKINMNRIRRIFVNLVLKCLSENG</sequence>
<name>A0ABW5S7C3_9BACL</name>
<accession>A0ABW5S7C3</accession>